<keyword evidence="5 6" id="KW-0460">Magnesium</keyword>
<evidence type="ECO:0000313" key="8">
    <source>
        <dbReference type="EMBL" id="SPF68404.1"/>
    </source>
</evidence>
<dbReference type="HAMAP" id="MF_00265">
    <property type="entry name" value="VapC_Nob1"/>
    <property type="match status" value="1"/>
</dbReference>
<comment type="cofactor">
    <cofactor evidence="6">
        <name>Mg(2+)</name>
        <dbReference type="ChEBI" id="CHEBI:18420"/>
    </cofactor>
</comment>
<dbReference type="GO" id="GO:0004540">
    <property type="term" value="F:RNA nuclease activity"/>
    <property type="evidence" value="ECO:0007669"/>
    <property type="project" value="InterPro"/>
</dbReference>
<dbReference type="GO" id="GO:0016788">
    <property type="term" value="F:hydrolase activity, acting on ester bonds"/>
    <property type="evidence" value="ECO:0007669"/>
    <property type="project" value="InterPro"/>
</dbReference>
<dbReference type="GO" id="GO:0045926">
    <property type="term" value="P:negative regulation of growth"/>
    <property type="evidence" value="ECO:0007669"/>
    <property type="project" value="UniProtKB-ARBA"/>
</dbReference>
<keyword evidence="2 6" id="KW-0540">Nuclease</keyword>
<evidence type="ECO:0000256" key="2">
    <source>
        <dbReference type="ARBA" id="ARBA00022722"/>
    </source>
</evidence>
<dbReference type="GO" id="GO:0004519">
    <property type="term" value="F:endonuclease activity"/>
    <property type="evidence" value="ECO:0007669"/>
    <property type="project" value="UniProtKB-KW"/>
</dbReference>
<evidence type="ECO:0000256" key="6">
    <source>
        <dbReference type="HAMAP-Rule" id="MF_00265"/>
    </source>
</evidence>
<accession>A0A375I3V2</accession>
<comment type="similarity">
    <text evidence="6">Belongs to the PINc/VapC protein family.</text>
</comment>
<reference evidence="9" key="1">
    <citation type="submission" date="2018-02" db="EMBL/GenBank/DDBJ databases">
        <authorList>
            <person name="Hornung B."/>
        </authorList>
    </citation>
    <scope>NUCLEOTIDE SEQUENCE [LARGE SCALE GENOMIC DNA]</scope>
</reference>
<evidence type="ECO:0000256" key="5">
    <source>
        <dbReference type="ARBA" id="ARBA00022842"/>
    </source>
</evidence>
<dbReference type="InterPro" id="IPR002716">
    <property type="entry name" value="PIN_dom"/>
</dbReference>
<sequence length="145" mass="16015">MTRHRTRLLDVNVVIALSLPSHVHHEIVTAWFEDVRDWATCPITQSAYVRLLLNQNVTGFRIAPGDVLAGLAALCAVDGHEFLSDDAPLSEPLIDFSVLSGSKQITDLHLVDLAARHRAVLATMDSRIPDALTPDDRRHVELIPV</sequence>
<evidence type="ECO:0000259" key="7">
    <source>
        <dbReference type="Pfam" id="PF01850"/>
    </source>
</evidence>
<dbReference type="InterPro" id="IPR022907">
    <property type="entry name" value="VapC_family"/>
</dbReference>
<keyword evidence="1 6" id="KW-1277">Toxin-antitoxin system</keyword>
<protein>
    <recommendedName>
        <fullName evidence="6">Ribonuclease VapC</fullName>
        <shortName evidence="6">RNase VapC</shortName>
        <ecNumber evidence="6">3.1.-.-</ecNumber>
    </recommendedName>
    <alternativeName>
        <fullName evidence="6">Toxin VapC</fullName>
    </alternativeName>
</protein>
<feature type="domain" description="PIN" evidence="7">
    <location>
        <begin position="8"/>
        <end position="129"/>
    </location>
</feature>
<proteinExistence type="inferred from homology"/>
<feature type="binding site" evidence="6">
    <location>
        <position position="107"/>
    </location>
    <ligand>
        <name>Mg(2+)</name>
        <dbReference type="ChEBI" id="CHEBI:18420"/>
    </ligand>
</feature>
<dbReference type="GO" id="GO:0090729">
    <property type="term" value="F:toxin activity"/>
    <property type="evidence" value="ECO:0007669"/>
    <property type="project" value="UniProtKB-KW"/>
</dbReference>
<keyword evidence="3 6" id="KW-0479">Metal-binding</keyword>
<keyword evidence="9" id="KW-1185">Reference proteome</keyword>
<dbReference type="Proteomes" id="UP000265962">
    <property type="component" value="Unassembled WGS sequence"/>
</dbReference>
<dbReference type="EMBL" id="OMOH01000004">
    <property type="protein sequence ID" value="SPF68404.1"/>
    <property type="molecule type" value="Genomic_DNA"/>
</dbReference>
<name>A0A375I3V2_9ACTN</name>
<dbReference type="EC" id="3.1.-.-" evidence="6"/>
<dbReference type="NCBIfam" id="TIGR00028">
    <property type="entry name" value="Mtu_PIN_fam"/>
    <property type="match status" value="1"/>
</dbReference>
<keyword evidence="4 6" id="KW-0378">Hydrolase</keyword>
<dbReference type="InterPro" id="IPR006226">
    <property type="entry name" value="Mtu_PIN"/>
</dbReference>
<evidence type="ECO:0000313" key="9">
    <source>
        <dbReference type="Proteomes" id="UP000265962"/>
    </source>
</evidence>
<dbReference type="InterPro" id="IPR029060">
    <property type="entry name" value="PIN-like_dom_sf"/>
</dbReference>
<dbReference type="SUPFAM" id="SSF88723">
    <property type="entry name" value="PIN domain-like"/>
    <property type="match status" value="1"/>
</dbReference>
<feature type="binding site" evidence="6">
    <location>
        <position position="10"/>
    </location>
    <ligand>
        <name>Mg(2+)</name>
        <dbReference type="ChEBI" id="CHEBI:18420"/>
    </ligand>
</feature>
<dbReference type="OrthoDB" id="196567at2"/>
<evidence type="ECO:0000256" key="3">
    <source>
        <dbReference type="ARBA" id="ARBA00022723"/>
    </source>
</evidence>
<dbReference type="Pfam" id="PF01850">
    <property type="entry name" value="PIN"/>
    <property type="match status" value="1"/>
</dbReference>
<dbReference type="AlphaFoldDB" id="A0A375I3V2"/>
<gene>
    <name evidence="6" type="primary">vapC</name>
    <name evidence="8" type="ORF">PROPJV5_1399</name>
</gene>
<evidence type="ECO:0000256" key="1">
    <source>
        <dbReference type="ARBA" id="ARBA00022649"/>
    </source>
</evidence>
<evidence type="ECO:0000256" key="4">
    <source>
        <dbReference type="ARBA" id="ARBA00022801"/>
    </source>
</evidence>
<keyword evidence="8" id="KW-0255">Endonuclease</keyword>
<dbReference type="GO" id="GO:0000287">
    <property type="term" value="F:magnesium ion binding"/>
    <property type="evidence" value="ECO:0007669"/>
    <property type="project" value="UniProtKB-UniRule"/>
</dbReference>
<keyword evidence="6" id="KW-0800">Toxin</keyword>
<organism evidence="8 9">
    <name type="scientific">Propionibacterium ruminifibrarum</name>
    <dbReference type="NCBI Taxonomy" id="1962131"/>
    <lineage>
        <taxon>Bacteria</taxon>
        <taxon>Bacillati</taxon>
        <taxon>Actinomycetota</taxon>
        <taxon>Actinomycetes</taxon>
        <taxon>Propionibacteriales</taxon>
        <taxon>Propionibacteriaceae</taxon>
        <taxon>Propionibacterium</taxon>
    </lineage>
</organism>
<comment type="function">
    <text evidence="6">Toxic component of a toxin-antitoxin (TA) system. An RNase.</text>
</comment>
<dbReference type="RefSeq" id="WP_119715556.1">
    <property type="nucleotide sequence ID" value="NZ_OMOH01000004.1"/>
</dbReference>